<dbReference type="RefSeq" id="WP_269671486.1">
    <property type="nucleotide sequence ID" value="NZ_JACYXC010000001.1"/>
</dbReference>
<dbReference type="Pfam" id="PF00440">
    <property type="entry name" value="TetR_N"/>
    <property type="match status" value="1"/>
</dbReference>
<keyword evidence="2 4" id="KW-0238">DNA-binding</keyword>
<name>A0ABS0NIA6_9ACTN</name>
<organism evidence="7 8">
    <name type="scientific">Streptomyces pactum</name>
    <dbReference type="NCBI Taxonomy" id="68249"/>
    <lineage>
        <taxon>Bacteria</taxon>
        <taxon>Bacillati</taxon>
        <taxon>Actinomycetota</taxon>
        <taxon>Actinomycetes</taxon>
        <taxon>Kitasatosporales</taxon>
        <taxon>Streptomycetaceae</taxon>
        <taxon>Streptomyces</taxon>
    </lineage>
</organism>
<dbReference type="InterPro" id="IPR050109">
    <property type="entry name" value="HTH-type_TetR-like_transc_reg"/>
</dbReference>
<reference evidence="7 8" key="1">
    <citation type="submission" date="2020-09" db="EMBL/GenBank/DDBJ databases">
        <title>Biosynthesis of the nuclear factor of activated T cells inhibitor NFAT-133 and its congeners in Streptomyces pactum.</title>
        <authorList>
            <person name="Zhou W."/>
            <person name="Posri P."/>
            <person name="Abugrain M.E."/>
            <person name="Weisberg A.J."/>
            <person name="Chang J.H."/>
            <person name="Mahmud T."/>
        </authorList>
    </citation>
    <scope>NUCLEOTIDE SEQUENCE [LARGE SCALE GENOMIC DNA]</scope>
    <source>
        <strain evidence="7 8">ATCC 27456</strain>
    </source>
</reference>
<dbReference type="PANTHER" id="PTHR30055:SF238">
    <property type="entry name" value="MYCOFACTOCIN BIOSYNTHESIS TRANSCRIPTIONAL REGULATOR MFTR-RELATED"/>
    <property type="match status" value="1"/>
</dbReference>
<dbReference type="PROSITE" id="PS50977">
    <property type="entry name" value="HTH_TETR_2"/>
    <property type="match status" value="1"/>
</dbReference>
<proteinExistence type="predicted"/>
<gene>
    <name evidence="7" type="ORF">IHE55_08590</name>
</gene>
<evidence type="ECO:0000259" key="6">
    <source>
        <dbReference type="PROSITE" id="PS50977"/>
    </source>
</evidence>
<evidence type="ECO:0000313" key="7">
    <source>
        <dbReference type="EMBL" id="MBH5334847.1"/>
    </source>
</evidence>
<keyword evidence="8" id="KW-1185">Reference proteome</keyword>
<accession>A0ABS0NIA6</accession>
<dbReference type="PRINTS" id="PR00455">
    <property type="entry name" value="HTHTETR"/>
</dbReference>
<keyword evidence="1" id="KW-0805">Transcription regulation</keyword>
<evidence type="ECO:0000256" key="4">
    <source>
        <dbReference type="PROSITE-ProRule" id="PRU00335"/>
    </source>
</evidence>
<evidence type="ECO:0000256" key="2">
    <source>
        <dbReference type="ARBA" id="ARBA00023125"/>
    </source>
</evidence>
<feature type="region of interest" description="Disordered" evidence="5">
    <location>
        <begin position="157"/>
        <end position="201"/>
    </location>
</feature>
<sequence length="292" mass="30687">MSTAPGPRTSDERLPLRARKKLRTRQALIDTALRLFTEHGFDRVTLDELCDAVEVSKRTFFRTFTSKEDVAMAPTQDLWAAFLADLETRRPAGGTLLEMLRDALLAALGSMTEEGWAERVRLSGRLIARNPSMDAHGRQFCERTCRSAVGLLHRHLGFPGPDGTSPEPGAAQGAGADRAPAAVPGPAVAAGPDGAAGEAGAGGTVPGDMRVRLAFDLLNAVFHRALEDWTAMPGEPTREDLAARVREAYDALPGTLALRPVVRPGPETGTAPEAAGSAAAAWPAAAAGPIGG</sequence>
<dbReference type="Proteomes" id="UP000807371">
    <property type="component" value="Unassembled WGS sequence"/>
</dbReference>
<evidence type="ECO:0000256" key="1">
    <source>
        <dbReference type="ARBA" id="ARBA00023015"/>
    </source>
</evidence>
<protein>
    <submittedName>
        <fullName evidence="7">TetR family transcriptional regulator</fullName>
    </submittedName>
</protein>
<keyword evidence="3" id="KW-0804">Transcription</keyword>
<comment type="caution">
    <text evidence="7">The sequence shown here is derived from an EMBL/GenBank/DDBJ whole genome shotgun (WGS) entry which is preliminary data.</text>
</comment>
<evidence type="ECO:0000256" key="3">
    <source>
        <dbReference type="ARBA" id="ARBA00023163"/>
    </source>
</evidence>
<dbReference type="InterPro" id="IPR001647">
    <property type="entry name" value="HTH_TetR"/>
</dbReference>
<evidence type="ECO:0000256" key="5">
    <source>
        <dbReference type="SAM" id="MobiDB-lite"/>
    </source>
</evidence>
<feature type="DNA-binding region" description="H-T-H motif" evidence="4">
    <location>
        <begin position="45"/>
        <end position="64"/>
    </location>
</feature>
<feature type="domain" description="HTH tetR-type" evidence="6">
    <location>
        <begin position="22"/>
        <end position="82"/>
    </location>
</feature>
<evidence type="ECO:0000313" key="8">
    <source>
        <dbReference type="Proteomes" id="UP000807371"/>
    </source>
</evidence>
<dbReference type="EMBL" id="JACYXC010000001">
    <property type="protein sequence ID" value="MBH5334847.1"/>
    <property type="molecule type" value="Genomic_DNA"/>
</dbReference>
<dbReference type="InterPro" id="IPR009057">
    <property type="entry name" value="Homeodomain-like_sf"/>
</dbReference>
<dbReference type="PANTHER" id="PTHR30055">
    <property type="entry name" value="HTH-TYPE TRANSCRIPTIONAL REGULATOR RUTR"/>
    <property type="match status" value="1"/>
</dbReference>
<dbReference type="SUPFAM" id="SSF46689">
    <property type="entry name" value="Homeodomain-like"/>
    <property type="match status" value="1"/>
</dbReference>
<feature type="compositionally biased region" description="Low complexity" evidence="5">
    <location>
        <begin position="168"/>
        <end position="196"/>
    </location>
</feature>
<dbReference type="Gene3D" id="1.10.357.10">
    <property type="entry name" value="Tetracycline Repressor, domain 2"/>
    <property type="match status" value="1"/>
</dbReference>